<comment type="subcellular location">
    <subcellularLocation>
        <location evidence="1">Fimbrium</location>
    </subcellularLocation>
</comment>
<organism evidence="7 8">
    <name type="scientific">Serratia fonticola</name>
    <dbReference type="NCBI Taxonomy" id="47917"/>
    <lineage>
        <taxon>Bacteria</taxon>
        <taxon>Pseudomonadati</taxon>
        <taxon>Pseudomonadota</taxon>
        <taxon>Gammaproteobacteria</taxon>
        <taxon>Enterobacterales</taxon>
        <taxon>Yersiniaceae</taxon>
        <taxon>Serratia</taxon>
    </lineage>
</organism>
<reference evidence="7 8" key="1">
    <citation type="submission" date="2023-08" db="EMBL/GenBank/DDBJ databases">
        <title>Complete Genome and Methylome dissection of Serratia fonticola NEB369.</title>
        <authorList>
            <person name="Fomenkov A."/>
            <person name="Roberts R.D."/>
        </authorList>
    </citation>
    <scope>NUCLEOTIDE SEQUENCE [LARGE SCALE GENOMIC DNA]</scope>
    <source>
        <strain evidence="7 8">NEB369</strain>
    </source>
</reference>
<sequence>MKLSINKVLGLLGGALLITVSHSGWATVTITLPTGIQTETVPLNSPVISAGVDAPVGTVIYRANLKMKDGYADIKWPASDIGKYLYTSISTNLKTTPQPLANLPAGLYTDGVYQTGIPGIGVAIFLSDISNNPLTTTKRAAENQRLLGSVLALRSSLIGTDKNFSVALIKTGPLTPGNYSINSANFPTLQYGLEDSGSSHTNAAAISGLPIYYWNINFQGNITVSAQTCTTPDVSVNLGTYEIGKHFRAVNSTTPWKDASITLINCPTFYGFYNATNAPLLMDYNTGTSTSTTSINNTIGVRLAPVTSVIDTANGVMAIDSTMVGAASGVGIQLGWGESGHTPTLFNFAAEQSVTLPKDGTTTIRVPLAARYIQTAASPTPGKANGKVTFTINYY</sequence>
<dbReference type="InterPro" id="IPR000259">
    <property type="entry name" value="Adhesion_dom_fimbrial"/>
</dbReference>
<dbReference type="PANTHER" id="PTHR33420:SF12">
    <property type="entry name" value="FIMBRIN-LIKE PROTEIN FIMI-RELATED"/>
    <property type="match status" value="1"/>
</dbReference>
<protein>
    <submittedName>
        <fullName evidence="7">Fimbrial protein</fullName>
    </submittedName>
</protein>
<evidence type="ECO:0000259" key="6">
    <source>
        <dbReference type="Pfam" id="PF00419"/>
    </source>
</evidence>
<dbReference type="InterPro" id="IPR036937">
    <property type="entry name" value="Adhesion_dom_fimbrial_sf"/>
</dbReference>
<evidence type="ECO:0000313" key="7">
    <source>
        <dbReference type="EMBL" id="WMT16061.1"/>
    </source>
</evidence>
<feature type="domain" description="Fimbrial-type adhesion" evidence="6">
    <location>
        <begin position="216"/>
        <end position="394"/>
    </location>
</feature>
<gene>
    <name evidence="7" type="ORF">RFB13_06960</name>
</gene>
<comment type="similarity">
    <text evidence="2">Belongs to the fimbrial protein family.</text>
</comment>
<proteinExistence type="inferred from homology"/>
<dbReference type="SUPFAM" id="SSF49401">
    <property type="entry name" value="Bacterial adhesins"/>
    <property type="match status" value="1"/>
</dbReference>
<evidence type="ECO:0000256" key="3">
    <source>
        <dbReference type="ARBA" id="ARBA00022729"/>
    </source>
</evidence>
<dbReference type="Proteomes" id="UP001235341">
    <property type="component" value="Chromosome"/>
</dbReference>
<evidence type="ECO:0000256" key="4">
    <source>
        <dbReference type="ARBA" id="ARBA00023263"/>
    </source>
</evidence>
<keyword evidence="4" id="KW-0281">Fimbrium</keyword>
<feature type="chain" id="PRO_5046644914" evidence="5">
    <location>
        <begin position="27"/>
        <end position="395"/>
    </location>
</feature>
<dbReference type="Gene3D" id="2.60.40.1090">
    <property type="entry name" value="Fimbrial-type adhesion domain"/>
    <property type="match status" value="1"/>
</dbReference>
<dbReference type="EMBL" id="CP133586">
    <property type="protein sequence ID" value="WMT16061.1"/>
    <property type="molecule type" value="Genomic_DNA"/>
</dbReference>
<evidence type="ECO:0000256" key="2">
    <source>
        <dbReference type="ARBA" id="ARBA00006671"/>
    </source>
</evidence>
<name>A0ABY9PRI6_SERFO</name>
<accession>A0ABY9PRI6</accession>
<evidence type="ECO:0000313" key="8">
    <source>
        <dbReference type="Proteomes" id="UP001235341"/>
    </source>
</evidence>
<dbReference type="PANTHER" id="PTHR33420">
    <property type="entry name" value="FIMBRIAL SUBUNIT ELFA-RELATED"/>
    <property type="match status" value="1"/>
</dbReference>
<dbReference type="RefSeq" id="WP_309206162.1">
    <property type="nucleotide sequence ID" value="NZ_CP133586.1"/>
</dbReference>
<keyword evidence="3 5" id="KW-0732">Signal</keyword>
<dbReference type="InterPro" id="IPR008966">
    <property type="entry name" value="Adhesion_dom_sf"/>
</dbReference>
<dbReference type="InterPro" id="IPR050263">
    <property type="entry name" value="Bact_Fimbrial_Adh_Pro"/>
</dbReference>
<evidence type="ECO:0000256" key="1">
    <source>
        <dbReference type="ARBA" id="ARBA00004561"/>
    </source>
</evidence>
<keyword evidence="8" id="KW-1185">Reference proteome</keyword>
<dbReference type="Pfam" id="PF00419">
    <property type="entry name" value="Fimbrial"/>
    <property type="match status" value="1"/>
</dbReference>
<dbReference type="Gene3D" id="2.60.40.3310">
    <property type="match status" value="1"/>
</dbReference>
<feature type="signal peptide" evidence="5">
    <location>
        <begin position="1"/>
        <end position="26"/>
    </location>
</feature>
<evidence type="ECO:0000256" key="5">
    <source>
        <dbReference type="SAM" id="SignalP"/>
    </source>
</evidence>